<dbReference type="SUPFAM" id="SSF51182">
    <property type="entry name" value="RmlC-like cupins"/>
    <property type="match status" value="1"/>
</dbReference>
<gene>
    <name evidence="4" type="ORF">HCN56_14995</name>
</gene>
<dbReference type="Proteomes" id="UP000578686">
    <property type="component" value="Unassembled WGS sequence"/>
</dbReference>
<dbReference type="RefSeq" id="WP_167971347.1">
    <property type="nucleotide sequence ID" value="NZ_BHZG01000061.1"/>
</dbReference>
<dbReference type="SMART" id="SM00342">
    <property type="entry name" value="HTH_ARAC"/>
    <property type="match status" value="1"/>
</dbReference>
<dbReference type="InterPro" id="IPR011051">
    <property type="entry name" value="RmlC_Cupin_sf"/>
</dbReference>
<dbReference type="InterPro" id="IPR018060">
    <property type="entry name" value="HTH_AraC"/>
</dbReference>
<dbReference type="InterPro" id="IPR014710">
    <property type="entry name" value="RmlC-like_jellyroll"/>
</dbReference>
<keyword evidence="2" id="KW-0804">Transcription</keyword>
<dbReference type="PANTHER" id="PTHR11019">
    <property type="entry name" value="HTH-TYPE TRANSCRIPTIONAL REGULATOR NIMR"/>
    <property type="match status" value="1"/>
</dbReference>
<protein>
    <submittedName>
        <fullName evidence="4">Helix-turn-helix transcriptional regulator</fullName>
    </submittedName>
</protein>
<dbReference type="AlphaFoldDB" id="A0A7X6HZT9"/>
<dbReference type="GO" id="GO:0003700">
    <property type="term" value="F:DNA-binding transcription factor activity"/>
    <property type="evidence" value="ECO:0007669"/>
    <property type="project" value="InterPro"/>
</dbReference>
<comment type="caution">
    <text evidence="4">The sequence shown here is derived from an EMBL/GenBank/DDBJ whole genome shotgun (WGS) entry which is preliminary data.</text>
</comment>
<evidence type="ECO:0000259" key="3">
    <source>
        <dbReference type="PROSITE" id="PS01124"/>
    </source>
</evidence>
<proteinExistence type="predicted"/>
<keyword evidence="5" id="KW-1185">Reference proteome</keyword>
<dbReference type="Pfam" id="PF12833">
    <property type="entry name" value="HTH_18"/>
    <property type="match status" value="1"/>
</dbReference>
<evidence type="ECO:0000256" key="1">
    <source>
        <dbReference type="ARBA" id="ARBA00023015"/>
    </source>
</evidence>
<dbReference type="InterPro" id="IPR009057">
    <property type="entry name" value="Homeodomain-like_sf"/>
</dbReference>
<sequence length="253" mass="28154">MARQTCERAAEAGRHRTWIPPTSLSHRREDHLHVLLWLVHGEAEFHVGDTERSLTAGHALWVPRGTHHGFTTRANSVTVPLFFPAERTATTLREPTVVTVHRDLRPLMLAYSVSLHTEVRPEANLARQILALVEAGPALSTALPLPAGGPARHIAETLRLNPGDPRSVEELAASAHTTSRTVERAFRAETGMTLREWRIRHRMEAAATLLRTDTGLDAVAHRVGYTNVNSFRRVFTGHFGLSPTAYAKRYRTA</sequence>
<dbReference type="SUPFAM" id="SSF46689">
    <property type="entry name" value="Homeodomain-like"/>
    <property type="match status" value="2"/>
</dbReference>
<dbReference type="Gene3D" id="2.60.120.10">
    <property type="entry name" value="Jelly Rolls"/>
    <property type="match status" value="1"/>
</dbReference>
<feature type="domain" description="HTH araC/xylS-type" evidence="3">
    <location>
        <begin position="152"/>
        <end position="249"/>
    </location>
</feature>
<organism evidence="4 5">
    <name type="scientific">Streptomyces lonarensis</name>
    <dbReference type="NCBI Taxonomy" id="700599"/>
    <lineage>
        <taxon>Bacteria</taxon>
        <taxon>Bacillati</taxon>
        <taxon>Actinomycetota</taxon>
        <taxon>Actinomycetes</taxon>
        <taxon>Kitasatosporales</taxon>
        <taxon>Streptomycetaceae</taxon>
        <taxon>Streptomyces</taxon>
    </lineage>
</organism>
<accession>A0A7X6HZT9</accession>
<dbReference type="EMBL" id="JAAVJD010000113">
    <property type="protein sequence ID" value="NJQ06855.1"/>
    <property type="molecule type" value="Genomic_DNA"/>
</dbReference>
<reference evidence="4 5" key="1">
    <citation type="submission" date="2020-03" db="EMBL/GenBank/DDBJ databases">
        <title>Draft genome of Streptomyces sp. ventii, isolated from the Axial Seamount in the Pacific Ocean, and resequencing of the two type strains Streptomyces lonarensis strain NCL 716 and Streptomyces bohaiensis strain 11A07.</title>
        <authorList>
            <person name="Loughran R.M."/>
            <person name="Pfannmuller K.M."/>
            <person name="Wasson B.J."/>
            <person name="Deadmond M.C."/>
            <person name="Paddock B.E."/>
            <person name="Koyack M.J."/>
            <person name="Gallegos D.A."/>
            <person name="Mitchell E.A."/>
            <person name="Ushijima B."/>
            <person name="Saw J.H."/>
            <person name="Mcphail K.L."/>
            <person name="Videau P."/>
        </authorList>
    </citation>
    <scope>NUCLEOTIDE SEQUENCE [LARGE SCALE GENOMIC DNA]</scope>
    <source>
        <strain evidence="4 5">NCL716</strain>
    </source>
</reference>
<dbReference type="Gene3D" id="1.10.10.60">
    <property type="entry name" value="Homeodomain-like"/>
    <property type="match status" value="2"/>
</dbReference>
<name>A0A7X6HZT9_9ACTN</name>
<evidence type="ECO:0000313" key="5">
    <source>
        <dbReference type="Proteomes" id="UP000578686"/>
    </source>
</evidence>
<evidence type="ECO:0000256" key="2">
    <source>
        <dbReference type="ARBA" id="ARBA00023163"/>
    </source>
</evidence>
<dbReference type="PROSITE" id="PS01124">
    <property type="entry name" value="HTH_ARAC_FAMILY_2"/>
    <property type="match status" value="1"/>
</dbReference>
<keyword evidence="1" id="KW-0805">Transcription regulation</keyword>
<evidence type="ECO:0000313" key="4">
    <source>
        <dbReference type="EMBL" id="NJQ06855.1"/>
    </source>
</evidence>
<dbReference type="PANTHER" id="PTHR11019:SF199">
    <property type="entry name" value="HTH-TYPE TRANSCRIPTIONAL REGULATOR NIMR"/>
    <property type="match status" value="1"/>
</dbReference>
<dbReference type="GO" id="GO:0043565">
    <property type="term" value="F:sequence-specific DNA binding"/>
    <property type="evidence" value="ECO:0007669"/>
    <property type="project" value="InterPro"/>
</dbReference>